<dbReference type="PROSITE" id="PS50910">
    <property type="entry name" value="HEPN"/>
    <property type="match status" value="1"/>
</dbReference>
<gene>
    <name evidence="2" type="ORF">WG901_23760</name>
</gene>
<evidence type="ECO:0000313" key="2">
    <source>
        <dbReference type="EMBL" id="MEJ5979684.1"/>
    </source>
</evidence>
<proteinExistence type="predicted"/>
<reference evidence="2 3" key="1">
    <citation type="submission" date="2024-03" db="EMBL/GenBank/DDBJ databases">
        <authorList>
            <person name="Jo J.-H."/>
        </authorList>
    </citation>
    <scope>NUCLEOTIDE SEQUENCE [LARGE SCALE GENOMIC DNA]</scope>
    <source>
        <strain evidence="2 3">PS1R-30</strain>
    </source>
</reference>
<dbReference type="RefSeq" id="WP_339589622.1">
    <property type="nucleotide sequence ID" value="NZ_JBBHJZ010000020.1"/>
</dbReference>
<dbReference type="SMART" id="SM00748">
    <property type="entry name" value="HEPN"/>
    <property type="match status" value="1"/>
</dbReference>
<keyword evidence="3" id="KW-1185">Reference proteome</keyword>
<evidence type="ECO:0000313" key="3">
    <source>
        <dbReference type="Proteomes" id="UP001361239"/>
    </source>
</evidence>
<name>A0ABU8S3X7_9SPHN</name>
<feature type="non-terminal residue" evidence="2">
    <location>
        <position position="1"/>
    </location>
</feature>
<sequence length="187" mass="21998">QALQRGEYFWADIVRDGIVLYELPGHPLATPKPLTKFDAVRQAERYFDEWFPAAQRFLATAREWTQRAETEIGWRKDAAFILHQAAERTFACFLLTVSFYFPRSHNIKFLRSISEAKEPKLIEAWPRDTKLDRRRFELLKRAYVEARYSANYHISIEDLDALCNAVKRLQDFVDLACRARIEQLGRG</sequence>
<dbReference type="SUPFAM" id="SSF81593">
    <property type="entry name" value="Nucleotidyltransferase substrate binding subunit/domain"/>
    <property type="match status" value="1"/>
</dbReference>
<accession>A0ABU8S3X7</accession>
<dbReference type="EMBL" id="JBBHJZ010000020">
    <property type="protein sequence ID" value="MEJ5979684.1"/>
    <property type="molecule type" value="Genomic_DNA"/>
</dbReference>
<organism evidence="2 3">
    <name type="scientific">Novosphingobium anseongense</name>
    <dbReference type="NCBI Taxonomy" id="3133436"/>
    <lineage>
        <taxon>Bacteria</taxon>
        <taxon>Pseudomonadati</taxon>
        <taxon>Pseudomonadota</taxon>
        <taxon>Alphaproteobacteria</taxon>
        <taxon>Sphingomonadales</taxon>
        <taxon>Sphingomonadaceae</taxon>
        <taxon>Novosphingobium</taxon>
    </lineage>
</organism>
<dbReference type="Gene3D" id="1.20.120.330">
    <property type="entry name" value="Nucleotidyltransferases domain 2"/>
    <property type="match status" value="1"/>
</dbReference>
<comment type="caution">
    <text evidence="2">The sequence shown here is derived from an EMBL/GenBank/DDBJ whole genome shotgun (WGS) entry which is preliminary data.</text>
</comment>
<dbReference type="Pfam" id="PF05168">
    <property type="entry name" value="HEPN"/>
    <property type="match status" value="1"/>
</dbReference>
<protein>
    <submittedName>
        <fullName evidence="2">HEPN domain-containing protein</fullName>
    </submittedName>
</protein>
<evidence type="ECO:0000259" key="1">
    <source>
        <dbReference type="PROSITE" id="PS50910"/>
    </source>
</evidence>
<dbReference type="InterPro" id="IPR007842">
    <property type="entry name" value="HEPN_dom"/>
</dbReference>
<feature type="domain" description="HEPN" evidence="1">
    <location>
        <begin position="56"/>
        <end position="169"/>
    </location>
</feature>
<dbReference type="Proteomes" id="UP001361239">
    <property type="component" value="Unassembled WGS sequence"/>
</dbReference>